<dbReference type="KEGG" id="msu:MS2109"/>
<gene>
    <name evidence="1" type="ordered locus">MS2109</name>
</gene>
<proteinExistence type="predicted"/>
<dbReference type="HOGENOM" id="CLU_3329794_0_0_6"/>
<reference evidence="1 2" key="1">
    <citation type="journal article" date="2004" name="Nat. Biotechnol.">
        <title>The genome sequence of the capnophilic rumen bacterium Mannheimia succiniciproducens.</title>
        <authorList>
            <person name="Hong S.H."/>
            <person name="Kim J.S."/>
            <person name="Lee S.Y."/>
            <person name="In Y.H."/>
            <person name="Choi S.S."/>
            <person name="Rih J.-K."/>
            <person name="Kim C.H."/>
            <person name="Jeong H."/>
            <person name="Hur C.G."/>
            <person name="Kim J.J."/>
        </authorList>
    </citation>
    <scope>NUCLEOTIDE SEQUENCE [LARGE SCALE GENOMIC DNA]</scope>
    <source>
        <strain evidence="2">KCTC 0769BP / MBEL55E</strain>
    </source>
</reference>
<sequence>MQTLITPEKYIFRRYFLQNSSKIRPLARNFLRDKMNVV</sequence>
<evidence type="ECO:0000313" key="2">
    <source>
        <dbReference type="Proteomes" id="UP000000607"/>
    </source>
</evidence>
<dbReference type="AlphaFoldDB" id="Q65QP4"/>
<name>Q65QP4_MANSM</name>
<protein>
    <submittedName>
        <fullName evidence="1">Uncharacterized protein</fullName>
    </submittedName>
</protein>
<evidence type="ECO:0000313" key="1">
    <source>
        <dbReference type="EMBL" id="AAU38716.1"/>
    </source>
</evidence>
<dbReference type="Proteomes" id="UP000000607">
    <property type="component" value="Chromosome"/>
</dbReference>
<organism evidence="1 2">
    <name type="scientific">Mannheimia succiniciproducens (strain KCTC 0769BP / MBEL55E)</name>
    <dbReference type="NCBI Taxonomy" id="221988"/>
    <lineage>
        <taxon>Bacteria</taxon>
        <taxon>Pseudomonadati</taxon>
        <taxon>Pseudomonadota</taxon>
        <taxon>Gammaproteobacteria</taxon>
        <taxon>Pasteurellales</taxon>
        <taxon>Pasteurellaceae</taxon>
        <taxon>Basfia</taxon>
    </lineage>
</organism>
<dbReference type="EMBL" id="AE016827">
    <property type="protein sequence ID" value="AAU38716.1"/>
    <property type="molecule type" value="Genomic_DNA"/>
</dbReference>
<keyword evidence="2" id="KW-1185">Reference proteome</keyword>
<accession>Q65QP4</accession>